<dbReference type="EMBL" id="JBEVCJ010000009">
    <property type="protein sequence ID" value="MET1255346.1"/>
    <property type="molecule type" value="Genomic_DNA"/>
</dbReference>
<name>A0ABV2BTT1_9GAMM</name>
<comment type="caution">
    <text evidence="8">The sequence shown here is derived from an EMBL/GenBank/DDBJ whole genome shotgun (WGS) entry which is preliminary data.</text>
</comment>
<dbReference type="RefSeq" id="WP_353895931.1">
    <property type="nucleotide sequence ID" value="NZ_JBEVCJ010000009.1"/>
</dbReference>
<evidence type="ECO:0000256" key="4">
    <source>
        <dbReference type="ARBA" id="ARBA00023157"/>
    </source>
</evidence>
<keyword evidence="6" id="KW-0472">Membrane</keyword>
<dbReference type="NCBIfam" id="TIGR00385">
    <property type="entry name" value="dsbE"/>
    <property type="match status" value="1"/>
</dbReference>
<keyword evidence="3" id="KW-0201">Cytochrome c-type biogenesis</keyword>
<feature type="domain" description="Thioredoxin" evidence="7">
    <location>
        <begin position="38"/>
        <end position="180"/>
    </location>
</feature>
<reference evidence="8 9" key="1">
    <citation type="submission" date="2024-06" db="EMBL/GenBank/DDBJ databases">
        <authorList>
            <person name="Li F."/>
        </authorList>
    </citation>
    <scope>NUCLEOTIDE SEQUENCE [LARGE SCALE GENOMIC DNA]</scope>
    <source>
        <strain evidence="8 9">GXAS 311</strain>
    </source>
</reference>
<evidence type="ECO:0000256" key="1">
    <source>
        <dbReference type="ARBA" id="ARBA00004383"/>
    </source>
</evidence>
<comment type="subcellular location">
    <subcellularLocation>
        <location evidence="1">Cell inner membrane</location>
        <topology evidence="1">Single-pass membrane protein</topology>
        <orientation evidence="1">Periplasmic side</orientation>
    </subcellularLocation>
</comment>
<evidence type="ECO:0000259" key="7">
    <source>
        <dbReference type="PROSITE" id="PS51352"/>
    </source>
</evidence>
<dbReference type="PANTHER" id="PTHR42852">
    <property type="entry name" value="THIOL:DISULFIDE INTERCHANGE PROTEIN DSBE"/>
    <property type="match status" value="1"/>
</dbReference>
<feature type="transmembrane region" description="Helical" evidence="6">
    <location>
        <begin position="7"/>
        <end position="28"/>
    </location>
</feature>
<evidence type="ECO:0000256" key="5">
    <source>
        <dbReference type="ARBA" id="ARBA00023284"/>
    </source>
</evidence>
<evidence type="ECO:0000256" key="6">
    <source>
        <dbReference type="SAM" id="Phobius"/>
    </source>
</evidence>
<dbReference type="InterPro" id="IPR036249">
    <property type="entry name" value="Thioredoxin-like_sf"/>
</dbReference>
<keyword evidence="9" id="KW-1185">Reference proteome</keyword>
<dbReference type="Gene3D" id="3.40.30.10">
    <property type="entry name" value="Glutaredoxin"/>
    <property type="match status" value="1"/>
</dbReference>
<protein>
    <submittedName>
        <fullName evidence="8">DsbE family thiol:disulfide interchange protein</fullName>
    </submittedName>
</protein>
<keyword evidence="5" id="KW-0676">Redox-active center</keyword>
<evidence type="ECO:0000256" key="3">
    <source>
        <dbReference type="ARBA" id="ARBA00022748"/>
    </source>
</evidence>
<dbReference type="Proteomes" id="UP001548189">
    <property type="component" value="Unassembled WGS sequence"/>
</dbReference>
<organism evidence="8 9">
    <name type="scientific">Aliikangiella maris</name>
    <dbReference type="NCBI Taxonomy" id="3162458"/>
    <lineage>
        <taxon>Bacteria</taxon>
        <taxon>Pseudomonadati</taxon>
        <taxon>Pseudomonadota</taxon>
        <taxon>Gammaproteobacteria</taxon>
        <taxon>Oceanospirillales</taxon>
        <taxon>Pleioneaceae</taxon>
        <taxon>Aliikangiella</taxon>
    </lineage>
</organism>
<evidence type="ECO:0000313" key="8">
    <source>
        <dbReference type="EMBL" id="MET1255346.1"/>
    </source>
</evidence>
<dbReference type="SUPFAM" id="SSF52833">
    <property type="entry name" value="Thioredoxin-like"/>
    <property type="match status" value="1"/>
</dbReference>
<dbReference type="InterPro" id="IPR013766">
    <property type="entry name" value="Thioredoxin_domain"/>
</dbReference>
<dbReference type="InterPro" id="IPR017937">
    <property type="entry name" value="Thioredoxin_CS"/>
</dbReference>
<keyword evidence="6" id="KW-0812">Transmembrane</keyword>
<keyword evidence="4" id="KW-1015">Disulfide bond</keyword>
<dbReference type="PROSITE" id="PS00194">
    <property type="entry name" value="THIOREDOXIN_1"/>
    <property type="match status" value="1"/>
</dbReference>
<dbReference type="InterPro" id="IPR050553">
    <property type="entry name" value="Thioredoxin_ResA/DsbE_sf"/>
</dbReference>
<dbReference type="PROSITE" id="PS51352">
    <property type="entry name" value="THIOREDOXIN_2"/>
    <property type="match status" value="1"/>
</dbReference>
<sequence length="182" mass="20977">MSNQSKIIKISSIAIIFFGFIGLFFWGLQQDPSKLPSQLIDSPVPQFSVKELLDDKRLYTNAIFENKITLLNVWASWCAACYTEHPYWNEYAKNKELQIVGLNYRDKKEKALHFLKTQGNPYEKILFDDNGRLGIEFGVYGAPETFLIGPNGKVRYRHVGVVSQDVFDSRFMPLIDKIKKGF</sequence>
<dbReference type="CDD" id="cd03010">
    <property type="entry name" value="TlpA_like_DsbE"/>
    <property type="match status" value="1"/>
</dbReference>
<accession>A0ABV2BTT1</accession>
<dbReference type="PANTHER" id="PTHR42852:SF6">
    <property type="entry name" value="THIOL:DISULFIDE INTERCHANGE PROTEIN DSBE"/>
    <property type="match status" value="1"/>
</dbReference>
<dbReference type="InterPro" id="IPR013740">
    <property type="entry name" value="Redoxin"/>
</dbReference>
<dbReference type="Pfam" id="PF08534">
    <property type="entry name" value="Redoxin"/>
    <property type="match status" value="1"/>
</dbReference>
<comment type="similarity">
    <text evidence="2">Belongs to the thioredoxin family. DsbE subfamily.</text>
</comment>
<keyword evidence="6" id="KW-1133">Transmembrane helix</keyword>
<dbReference type="InterPro" id="IPR004799">
    <property type="entry name" value="Periplasmic_diS_OxRdtase_DsbE"/>
</dbReference>
<evidence type="ECO:0000256" key="2">
    <source>
        <dbReference type="ARBA" id="ARBA00007758"/>
    </source>
</evidence>
<gene>
    <name evidence="8" type="ORF">ABVT43_09435</name>
</gene>
<proteinExistence type="inferred from homology"/>
<evidence type="ECO:0000313" key="9">
    <source>
        <dbReference type="Proteomes" id="UP001548189"/>
    </source>
</evidence>